<evidence type="ECO:0000259" key="1">
    <source>
        <dbReference type="Pfam" id="PF03732"/>
    </source>
</evidence>
<reference evidence="2 3" key="1">
    <citation type="submission" date="2024-04" db="EMBL/GenBank/DDBJ databases">
        <authorList>
            <person name="Fracassetti M."/>
        </authorList>
    </citation>
    <scope>NUCLEOTIDE SEQUENCE [LARGE SCALE GENOMIC DNA]</scope>
</reference>
<dbReference type="Pfam" id="PF03732">
    <property type="entry name" value="Retrotrans_gag"/>
    <property type="match status" value="1"/>
</dbReference>
<evidence type="ECO:0000313" key="3">
    <source>
        <dbReference type="Proteomes" id="UP001497516"/>
    </source>
</evidence>
<dbReference type="Proteomes" id="UP001497516">
    <property type="component" value="Chromosome 2"/>
</dbReference>
<name>A0AAV2DGJ3_9ROSI</name>
<dbReference type="InterPro" id="IPR005162">
    <property type="entry name" value="Retrotrans_gag_dom"/>
</dbReference>
<dbReference type="EMBL" id="OZ034815">
    <property type="protein sequence ID" value="CAL1371967.1"/>
    <property type="molecule type" value="Genomic_DNA"/>
</dbReference>
<protein>
    <recommendedName>
        <fullName evidence="1">Retrotransposon gag domain-containing protein</fullName>
    </recommendedName>
</protein>
<sequence>MEMKNRGPWATISLHGRSDIQPTILHPPVAANNFKIKPDLFTIIQNNTQFQGLQDESPRDRIQRFIEIARSLKINGVSDKALKLKLFPYSHAGKALRWLNNRTTLSITSWDDLLNKLMARYCPPSKTVEWQKKITHFAQEEEETLRDAWERYSEFFLQCLHHGFGENFWIEIFYDGLLQEDKILIDSLCQGNLTKRTPLKMTSLLEDMATKGYGWGSTRCGGRDAKRGVHST</sequence>
<dbReference type="AlphaFoldDB" id="A0AAV2DGJ3"/>
<proteinExistence type="predicted"/>
<feature type="domain" description="Retrotransposon gag" evidence="1">
    <location>
        <begin position="85"/>
        <end position="178"/>
    </location>
</feature>
<gene>
    <name evidence="2" type="ORF">LTRI10_LOCUS14000</name>
</gene>
<dbReference type="PANTHER" id="PTHR33223">
    <property type="entry name" value="CCHC-TYPE DOMAIN-CONTAINING PROTEIN"/>
    <property type="match status" value="1"/>
</dbReference>
<keyword evidence="3" id="KW-1185">Reference proteome</keyword>
<dbReference type="PANTHER" id="PTHR33223:SF11">
    <property type="entry name" value="ELEMENT PROTEIN, PUTATIVE-RELATED"/>
    <property type="match status" value="1"/>
</dbReference>
<accession>A0AAV2DGJ3</accession>
<organism evidence="2 3">
    <name type="scientific">Linum trigynum</name>
    <dbReference type="NCBI Taxonomy" id="586398"/>
    <lineage>
        <taxon>Eukaryota</taxon>
        <taxon>Viridiplantae</taxon>
        <taxon>Streptophyta</taxon>
        <taxon>Embryophyta</taxon>
        <taxon>Tracheophyta</taxon>
        <taxon>Spermatophyta</taxon>
        <taxon>Magnoliopsida</taxon>
        <taxon>eudicotyledons</taxon>
        <taxon>Gunneridae</taxon>
        <taxon>Pentapetalae</taxon>
        <taxon>rosids</taxon>
        <taxon>fabids</taxon>
        <taxon>Malpighiales</taxon>
        <taxon>Linaceae</taxon>
        <taxon>Linum</taxon>
    </lineage>
</organism>
<evidence type="ECO:0000313" key="2">
    <source>
        <dbReference type="EMBL" id="CAL1371967.1"/>
    </source>
</evidence>